<dbReference type="InterPro" id="IPR058031">
    <property type="entry name" value="AAA_lid_NorR"/>
</dbReference>
<keyword evidence="3" id="KW-0805">Transcription regulation</keyword>
<dbReference type="Pfam" id="PF25601">
    <property type="entry name" value="AAA_lid_14"/>
    <property type="match status" value="1"/>
</dbReference>
<dbReference type="PANTHER" id="PTHR32071:SF122">
    <property type="entry name" value="SIGMA FACTOR"/>
    <property type="match status" value="1"/>
</dbReference>
<dbReference type="PANTHER" id="PTHR32071">
    <property type="entry name" value="TRANSCRIPTIONAL REGULATORY PROTEIN"/>
    <property type="match status" value="1"/>
</dbReference>
<dbReference type="GO" id="GO:0005524">
    <property type="term" value="F:ATP binding"/>
    <property type="evidence" value="ECO:0007669"/>
    <property type="project" value="UniProtKB-KW"/>
</dbReference>
<evidence type="ECO:0000256" key="2">
    <source>
        <dbReference type="ARBA" id="ARBA00022840"/>
    </source>
</evidence>
<evidence type="ECO:0000313" key="7">
    <source>
        <dbReference type="EMBL" id="TKV58776.1"/>
    </source>
</evidence>
<organism evidence="7 8">
    <name type="scientific">Nakamurella flava</name>
    <dbReference type="NCBI Taxonomy" id="2576308"/>
    <lineage>
        <taxon>Bacteria</taxon>
        <taxon>Bacillati</taxon>
        <taxon>Actinomycetota</taxon>
        <taxon>Actinomycetes</taxon>
        <taxon>Nakamurellales</taxon>
        <taxon>Nakamurellaceae</taxon>
        <taxon>Nakamurella</taxon>
    </lineage>
</organism>
<dbReference type="Gene3D" id="3.30.450.40">
    <property type="match status" value="1"/>
</dbReference>
<accession>A0A4U6QFI1</accession>
<dbReference type="GO" id="GO:0043565">
    <property type="term" value="F:sequence-specific DNA binding"/>
    <property type="evidence" value="ECO:0007669"/>
    <property type="project" value="InterPro"/>
</dbReference>
<keyword evidence="8" id="KW-1185">Reference proteome</keyword>
<dbReference type="Pfam" id="PF02954">
    <property type="entry name" value="HTH_8"/>
    <property type="match status" value="1"/>
</dbReference>
<dbReference type="PRINTS" id="PR01590">
    <property type="entry name" value="HTHFIS"/>
</dbReference>
<reference evidence="7 8" key="1">
    <citation type="submission" date="2019-05" db="EMBL/GenBank/DDBJ databases">
        <title>Nakamurella sp. N5BH11, whole genome shotgun sequence.</title>
        <authorList>
            <person name="Tuo L."/>
        </authorList>
    </citation>
    <scope>NUCLEOTIDE SEQUENCE [LARGE SCALE GENOMIC DNA]</scope>
    <source>
        <strain evidence="7 8">N5BH11</strain>
    </source>
</reference>
<evidence type="ECO:0000256" key="3">
    <source>
        <dbReference type="ARBA" id="ARBA00023015"/>
    </source>
</evidence>
<dbReference type="InterPro" id="IPR002197">
    <property type="entry name" value="HTH_Fis"/>
</dbReference>
<comment type="caution">
    <text evidence="7">The sequence shown here is derived from an EMBL/GenBank/DDBJ whole genome shotgun (WGS) entry which is preliminary data.</text>
</comment>
<evidence type="ECO:0000256" key="1">
    <source>
        <dbReference type="ARBA" id="ARBA00022741"/>
    </source>
</evidence>
<keyword evidence="5" id="KW-0804">Transcription</keyword>
<name>A0A4U6QFI1_9ACTN</name>
<dbReference type="Proteomes" id="UP000306985">
    <property type="component" value="Unassembled WGS sequence"/>
</dbReference>
<proteinExistence type="predicted"/>
<keyword evidence="1" id="KW-0547">Nucleotide-binding</keyword>
<evidence type="ECO:0000256" key="4">
    <source>
        <dbReference type="ARBA" id="ARBA00023125"/>
    </source>
</evidence>
<protein>
    <submittedName>
        <fullName evidence="7">Fis family transcriptional regulator</fullName>
    </submittedName>
</protein>
<dbReference type="InterPro" id="IPR002078">
    <property type="entry name" value="Sigma_54_int"/>
</dbReference>
<dbReference type="RefSeq" id="WP_137450435.1">
    <property type="nucleotide sequence ID" value="NZ_SZZH01000003.1"/>
</dbReference>
<keyword evidence="2" id="KW-0067">ATP-binding</keyword>
<dbReference type="InterPro" id="IPR029016">
    <property type="entry name" value="GAF-like_dom_sf"/>
</dbReference>
<dbReference type="OrthoDB" id="5496274at2"/>
<dbReference type="AlphaFoldDB" id="A0A4U6QFI1"/>
<feature type="domain" description="Sigma-54 factor interaction" evidence="6">
    <location>
        <begin position="420"/>
        <end position="529"/>
    </location>
</feature>
<dbReference type="InterPro" id="IPR027417">
    <property type="entry name" value="P-loop_NTPase"/>
</dbReference>
<dbReference type="GO" id="GO:0006355">
    <property type="term" value="P:regulation of DNA-templated transcription"/>
    <property type="evidence" value="ECO:0007669"/>
    <property type="project" value="InterPro"/>
</dbReference>
<dbReference type="Gene3D" id="1.10.10.60">
    <property type="entry name" value="Homeodomain-like"/>
    <property type="match status" value="1"/>
</dbReference>
<dbReference type="EMBL" id="SZZH01000003">
    <property type="protein sequence ID" value="TKV58776.1"/>
    <property type="molecule type" value="Genomic_DNA"/>
</dbReference>
<dbReference type="PROSITE" id="PS50045">
    <property type="entry name" value="SIGMA54_INTERACT_4"/>
    <property type="match status" value="1"/>
</dbReference>
<evidence type="ECO:0000256" key="5">
    <source>
        <dbReference type="ARBA" id="ARBA00023163"/>
    </source>
</evidence>
<gene>
    <name evidence="7" type="ORF">FDO65_14785</name>
</gene>
<keyword evidence="4" id="KW-0238">DNA-binding</keyword>
<dbReference type="SUPFAM" id="SSF46689">
    <property type="entry name" value="Homeodomain-like"/>
    <property type="match status" value="1"/>
</dbReference>
<dbReference type="Gene3D" id="1.10.8.60">
    <property type="match status" value="1"/>
</dbReference>
<dbReference type="Pfam" id="PF01590">
    <property type="entry name" value="GAF"/>
    <property type="match status" value="1"/>
</dbReference>
<sequence>MRNRGDYRLALATARAELIEGDALARPEVPDLVQASWRRSLTSGVSPTALHSRYTPDLDLSSRLVRCAQPVVSRLIDQLADVPSCVVLTDSKARIMLRQDSTPWISRVLDRVSFAQGFDYAEGAVGTNGVGTVLEFGASVAIVGPEHFVESLQAFACTGAPVRDPFTGRIEGVLDVTCLQEQYTPIMHSLARSAAAEIERRLVRDRNESQQALFDVYARVEARTREAVVAVGPRVTMANTALTALLDSADQAALADHMRFLIDQRPVRVDDRVDLPSGLQIRLRGSAAEFGGDVAGMVGVVTRCRDLVVDEDVITGRPAGGWRPGGGAVVDPRAGTGSHTPAMNAAITRVRTALRSGRSVLVVGEPGTGRHTLLRNEFRGLGPRHRVVAVAADQLVGTGLPTEVTGLDRAGDAETLLVVRDVDRLGAAAGAALLDRLARRAGRVHLAGTSGPGGPGREQPLLAAFDDSVWVPPLRNRTADFPALARSIVEDLSPGGRIRLTDEVVATLVRHRWPGNVTELRAALDHAVRRRPVGTLEIADLPASCQSAPKNALREVDRVERDAIVAALRETGGNRKAAAEVLGLARSTLYRKIAEYGVTD</sequence>
<dbReference type="InterPro" id="IPR009057">
    <property type="entry name" value="Homeodomain-like_sf"/>
</dbReference>
<dbReference type="InterPro" id="IPR003018">
    <property type="entry name" value="GAF"/>
</dbReference>
<evidence type="ECO:0000313" key="8">
    <source>
        <dbReference type="Proteomes" id="UP000306985"/>
    </source>
</evidence>
<dbReference type="SUPFAM" id="SSF52540">
    <property type="entry name" value="P-loop containing nucleoside triphosphate hydrolases"/>
    <property type="match status" value="1"/>
</dbReference>
<evidence type="ECO:0000259" key="6">
    <source>
        <dbReference type="PROSITE" id="PS50045"/>
    </source>
</evidence>